<organism evidence="1 2">
    <name type="scientific">Hermetia illucens</name>
    <name type="common">Black soldier fly</name>
    <dbReference type="NCBI Taxonomy" id="343691"/>
    <lineage>
        <taxon>Eukaryota</taxon>
        <taxon>Metazoa</taxon>
        <taxon>Ecdysozoa</taxon>
        <taxon>Arthropoda</taxon>
        <taxon>Hexapoda</taxon>
        <taxon>Insecta</taxon>
        <taxon>Pterygota</taxon>
        <taxon>Neoptera</taxon>
        <taxon>Endopterygota</taxon>
        <taxon>Diptera</taxon>
        <taxon>Brachycera</taxon>
        <taxon>Stratiomyomorpha</taxon>
        <taxon>Stratiomyidae</taxon>
        <taxon>Hermetiinae</taxon>
        <taxon>Hermetia</taxon>
    </lineage>
</organism>
<reference evidence="1 2" key="1">
    <citation type="submission" date="2020-11" db="EMBL/GenBank/DDBJ databases">
        <authorList>
            <person name="Wallbank WR R."/>
            <person name="Pardo Diaz C."/>
            <person name="Kozak K."/>
            <person name="Martin S."/>
            <person name="Jiggins C."/>
            <person name="Moest M."/>
            <person name="Warren A I."/>
            <person name="Generalovic N T."/>
            <person name="Byers J.R.P. K."/>
            <person name="Montejo-Kovacevich G."/>
            <person name="Yen C E."/>
        </authorList>
    </citation>
    <scope>NUCLEOTIDE SEQUENCE [LARGE SCALE GENOMIC DNA]</scope>
</reference>
<proteinExistence type="predicted"/>
<keyword evidence="2" id="KW-1185">Reference proteome</keyword>
<dbReference type="Proteomes" id="UP000594454">
    <property type="component" value="Chromosome 7"/>
</dbReference>
<protein>
    <submittedName>
        <fullName evidence="1">Uncharacterized protein</fullName>
    </submittedName>
</protein>
<gene>
    <name evidence="1" type="ORF">HERILL_LOCUS16432</name>
</gene>
<dbReference type="EMBL" id="LR899015">
    <property type="protein sequence ID" value="CAD7094208.1"/>
    <property type="molecule type" value="Genomic_DNA"/>
</dbReference>
<name>A0A7R8V8Q2_HERIL</name>
<evidence type="ECO:0000313" key="2">
    <source>
        <dbReference type="Proteomes" id="UP000594454"/>
    </source>
</evidence>
<dbReference type="InParanoid" id="A0A7R8V8Q2"/>
<dbReference type="AlphaFoldDB" id="A0A7R8V8Q2"/>
<accession>A0A7R8V8Q2</accession>
<evidence type="ECO:0000313" key="1">
    <source>
        <dbReference type="EMBL" id="CAD7094208.1"/>
    </source>
</evidence>
<sequence length="78" mass="9205">MLYLHKQTPMHFMKRTHILNCTRFSFIKPPIYGKTTSNSHPKRWSHVVSRKFLSLDYYCENTHPPTDRAATNRPTGLT</sequence>